<name>A0A2M7MFD8_9BACT</name>
<dbReference type="Proteomes" id="UP000230064">
    <property type="component" value="Unassembled WGS sequence"/>
</dbReference>
<evidence type="ECO:0000313" key="3">
    <source>
        <dbReference type="Proteomes" id="UP000230064"/>
    </source>
</evidence>
<dbReference type="InterPro" id="IPR029058">
    <property type="entry name" value="AB_hydrolase_fold"/>
</dbReference>
<keyword evidence="1" id="KW-1133">Transmembrane helix</keyword>
<evidence type="ECO:0000256" key="1">
    <source>
        <dbReference type="SAM" id="Phobius"/>
    </source>
</evidence>
<proteinExistence type="predicted"/>
<reference evidence="3" key="1">
    <citation type="submission" date="2017-09" db="EMBL/GenBank/DDBJ databases">
        <title>Depth-based differentiation of microbial function through sediment-hosted aquifers and enrichment of novel symbionts in the deep terrestrial subsurface.</title>
        <authorList>
            <person name="Probst A.J."/>
            <person name="Ladd B."/>
            <person name="Jarett J.K."/>
            <person name="Geller-Mcgrath D.E."/>
            <person name="Sieber C.M.K."/>
            <person name="Emerson J.B."/>
            <person name="Anantharaman K."/>
            <person name="Thomas B.C."/>
            <person name="Malmstrom R."/>
            <person name="Stieglmeier M."/>
            <person name="Klingl A."/>
            <person name="Woyke T."/>
            <person name="Ryan C.M."/>
            <person name="Banfield J.F."/>
        </authorList>
    </citation>
    <scope>NUCLEOTIDE SEQUENCE [LARGE SCALE GENOMIC DNA]</scope>
</reference>
<keyword evidence="1" id="KW-0472">Membrane</keyword>
<gene>
    <name evidence="2" type="ORF">COZ30_00725</name>
</gene>
<protein>
    <submittedName>
        <fullName evidence="2">Uncharacterized protein</fullName>
    </submittedName>
</protein>
<dbReference type="EMBL" id="PFJR01000017">
    <property type="protein sequence ID" value="PIX88484.1"/>
    <property type="molecule type" value="Genomic_DNA"/>
</dbReference>
<evidence type="ECO:0000313" key="2">
    <source>
        <dbReference type="EMBL" id="PIX88484.1"/>
    </source>
</evidence>
<dbReference type="SUPFAM" id="SSF53474">
    <property type="entry name" value="alpha/beta-Hydrolases"/>
    <property type="match status" value="1"/>
</dbReference>
<keyword evidence="1" id="KW-0812">Transmembrane</keyword>
<organism evidence="2 3">
    <name type="scientific">Candidatus Nealsonbacteria bacterium CG_4_10_14_3_um_filter_36_16</name>
    <dbReference type="NCBI Taxonomy" id="1974685"/>
    <lineage>
        <taxon>Bacteria</taxon>
        <taxon>Candidatus Nealsoniibacteriota</taxon>
    </lineage>
</organism>
<feature type="transmembrane region" description="Helical" evidence="1">
    <location>
        <begin position="21"/>
        <end position="38"/>
    </location>
</feature>
<dbReference type="AlphaFoldDB" id="A0A2M7MFD8"/>
<comment type="caution">
    <text evidence="2">The sequence shown here is derived from an EMBL/GenBank/DDBJ whole genome shotgun (WGS) entry which is preliminary data.</text>
</comment>
<sequence length="265" mass="29635">MYFVKVCLIKEELKKMRKIKYFIIFLVALGGFFFLFGPEVVPENFQTQEILSLASNTDVIIIFNSGGWGNTHLEKAKDFAPIIEGIQDTLEDLGYNSLVIPYKRTKNDFLGKIAGARDFFNSFKSSSKILTEDLEILVEKTPNKKIIIAGLSAGGVLVDETMEKISQKSKDSVYAIAVGVPFWHDNFESENILLLDNNGKDSLAKGDTKSLISALVKAPFKWISSKLSGQNLTFSQAFHASGHDYLWSSPEVGLQIVSFLEDKFR</sequence>
<accession>A0A2M7MFD8</accession>